<evidence type="ECO:0000313" key="3">
    <source>
        <dbReference type="Proteomes" id="UP000278807"/>
    </source>
</evidence>
<reference evidence="2 3" key="2">
    <citation type="submission" date="2018-11" db="EMBL/GenBank/DDBJ databases">
        <authorList>
            <consortium name="Pathogen Informatics"/>
        </authorList>
    </citation>
    <scope>NUCLEOTIDE SEQUENCE [LARGE SCALE GENOMIC DNA]</scope>
</reference>
<accession>A0A0R3T3G4</accession>
<proteinExistence type="predicted"/>
<dbReference type="EMBL" id="UZAE01000612">
    <property type="protein sequence ID" value="VDN97403.1"/>
    <property type="molecule type" value="Genomic_DNA"/>
</dbReference>
<name>A0A0R3T3G4_RODNA</name>
<organism evidence="4">
    <name type="scientific">Rodentolepis nana</name>
    <name type="common">Dwarf tapeworm</name>
    <name type="synonym">Hymenolepis nana</name>
    <dbReference type="NCBI Taxonomy" id="102285"/>
    <lineage>
        <taxon>Eukaryota</taxon>
        <taxon>Metazoa</taxon>
        <taxon>Spiralia</taxon>
        <taxon>Lophotrochozoa</taxon>
        <taxon>Platyhelminthes</taxon>
        <taxon>Cestoda</taxon>
        <taxon>Eucestoda</taxon>
        <taxon>Cyclophyllidea</taxon>
        <taxon>Hymenolepididae</taxon>
        <taxon>Rodentolepis</taxon>
    </lineage>
</organism>
<dbReference type="AlphaFoldDB" id="A0A0R3T3G4"/>
<protein>
    <submittedName>
        <fullName evidence="4">Clathrin_bdg domain-containing protein</fullName>
    </submittedName>
</protein>
<dbReference type="Proteomes" id="UP000278807">
    <property type="component" value="Unassembled WGS sequence"/>
</dbReference>
<dbReference type="OrthoDB" id="5917212at2759"/>
<feature type="region of interest" description="Disordered" evidence="1">
    <location>
        <begin position="476"/>
        <end position="510"/>
    </location>
</feature>
<dbReference type="WBParaSite" id="HNAJ_0000154501-mRNA-1">
    <property type="protein sequence ID" value="HNAJ_0000154501-mRNA-1"/>
    <property type="gene ID" value="HNAJ_0000154501"/>
</dbReference>
<keyword evidence="3" id="KW-1185">Reference proteome</keyword>
<reference evidence="4" key="1">
    <citation type="submission" date="2017-02" db="UniProtKB">
        <authorList>
            <consortium name="WormBaseParasite"/>
        </authorList>
    </citation>
    <scope>IDENTIFICATION</scope>
</reference>
<gene>
    <name evidence="2" type="ORF">HNAJ_LOCUS1544</name>
</gene>
<dbReference type="STRING" id="102285.A0A0R3T3G4"/>
<evidence type="ECO:0000313" key="4">
    <source>
        <dbReference type="WBParaSite" id="HNAJ_0000154501-mRNA-1"/>
    </source>
</evidence>
<feature type="compositionally biased region" description="Low complexity" evidence="1">
    <location>
        <begin position="487"/>
        <end position="502"/>
    </location>
</feature>
<evidence type="ECO:0000313" key="2">
    <source>
        <dbReference type="EMBL" id="VDN97403.1"/>
    </source>
</evidence>
<evidence type="ECO:0000256" key="1">
    <source>
        <dbReference type="SAM" id="MobiDB-lite"/>
    </source>
</evidence>
<sequence>MSEVSGFSPVHNADANISNDLGATNEFQSSNILCLKLTNGLHLCSNDEGHTTEALVNEPISSKGNYYRSENGGRNKLLPFDSLNSLEDCVFHVSKINDSTHDSLVSQEIGNRANPVEVMENIEINIKCEEVDGEFECPNKLLSDVRNCVILYDKEPYADCAQKANTDCQYNVLTKANSYISTDDSTDFDEHEEILNTVFQLPYVQETEKDEDFEDFATHERKGKGEILEYSESDKQDSISVTANLDTSFLTRPCAQDIVNVDDFGNFVAHNERKQDENFVCSVQNIQKNFVDNISSAVTVHDAVEKESCYDADDFQNFSGFKSAEPQGIIKSSDDESEKNDFADFSTFQNAELTPPPSRPPETNSFIKNILSHIGSALDMTFSTDKQAGLGTFIPSQNPFTSPKDSGFLARLWCNGCSETAESLLTSVSNHPLSFATQQVWNTSYTYSMYLEAIGVDNQSTHPVISNQIKLLEPTPIDHNVTPSCPTPSKTTQSTESPSSESYRLANGPSSDLFTGESIIKSASDADLELFEELLSKPSTTKPTGPIADLEAEFLHSVIPPPSVIQNPAPSLPTSFLSKIPITNTSTNEIPENVSNVLKQLPDFSYLRKSILAFPVLEQTD</sequence>